<evidence type="ECO:0000313" key="1">
    <source>
        <dbReference type="EMBL" id="RDE25190.1"/>
    </source>
</evidence>
<sequence length="160" mass="18034">MLEKFTGESRMWILLMVATALLATLLVVTQDLRQAEAGNQLFSPLPCSKGQLKTGCIAQQGVDKEIRFIIDSDEVNSNAPLDYRVQLKGFEADKVEIDLQGKDMYMGELRMKLERGEDGFYRGRGQLPACTTEEMTWRATVWIAQSGEEPTGSWFDFDAK</sequence>
<dbReference type="EMBL" id="QQOH01000001">
    <property type="protein sequence ID" value="RDE25190.1"/>
    <property type="molecule type" value="Genomic_DNA"/>
</dbReference>
<proteinExistence type="predicted"/>
<comment type="caution">
    <text evidence="1">The sequence shown here is derived from an EMBL/GenBank/DDBJ whole genome shotgun (WGS) entry which is preliminary data.</text>
</comment>
<gene>
    <name evidence="1" type="ORF">DV711_06435</name>
</gene>
<dbReference type="AlphaFoldDB" id="A0A369WSW6"/>
<dbReference type="RefSeq" id="WP_114694786.1">
    <property type="nucleotide sequence ID" value="NZ_QQOH01000001.1"/>
</dbReference>
<organism evidence="1 2">
    <name type="scientific">Motiliproteus coralliicola</name>
    <dbReference type="NCBI Taxonomy" id="2283196"/>
    <lineage>
        <taxon>Bacteria</taxon>
        <taxon>Pseudomonadati</taxon>
        <taxon>Pseudomonadota</taxon>
        <taxon>Gammaproteobacteria</taxon>
        <taxon>Oceanospirillales</taxon>
        <taxon>Oceanospirillaceae</taxon>
        <taxon>Motiliproteus</taxon>
    </lineage>
</organism>
<dbReference type="OrthoDB" id="5917490at2"/>
<evidence type="ECO:0008006" key="3">
    <source>
        <dbReference type="Google" id="ProtNLM"/>
    </source>
</evidence>
<reference evidence="1 2" key="1">
    <citation type="submission" date="2018-07" db="EMBL/GenBank/DDBJ databases">
        <title>Motiliproteus coralliicola sp. nov., a bacterium isolated from Coral.</title>
        <authorList>
            <person name="Wang G."/>
        </authorList>
    </citation>
    <scope>NUCLEOTIDE SEQUENCE [LARGE SCALE GENOMIC DNA]</scope>
    <source>
        <strain evidence="1 2">C34</strain>
    </source>
</reference>
<protein>
    <recommendedName>
        <fullName evidence="3">YtkA-like domain-containing protein</fullName>
    </recommendedName>
</protein>
<evidence type="ECO:0000313" key="2">
    <source>
        <dbReference type="Proteomes" id="UP000253769"/>
    </source>
</evidence>
<name>A0A369WSW6_9GAMM</name>
<dbReference type="Proteomes" id="UP000253769">
    <property type="component" value="Unassembled WGS sequence"/>
</dbReference>
<keyword evidence="2" id="KW-1185">Reference proteome</keyword>
<accession>A0A369WSW6</accession>